<dbReference type="SUPFAM" id="SSF56752">
    <property type="entry name" value="D-aminoacid aminotransferase-like PLP-dependent enzymes"/>
    <property type="match status" value="1"/>
</dbReference>
<evidence type="ECO:0000256" key="11">
    <source>
        <dbReference type="ARBA" id="ARBA00023304"/>
    </source>
</evidence>
<dbReference type="Gene3D" id="3.30.470.10">
    <property type="match status" value="1"/>
</dbReference>
<evidence type="ECO:0000256" key="5">
    <source>
        <dbReference type="ARBA" id="ARBA00009320"/>
    </source>
</evidence>
<dbReference type="PANTHER" id="PTHR42743:SF11">
    <property type="entry name" value="AMINODEOXYCHORISMATE LYASE"/>
    <property type="match status" value="1"/>
</dbReference>
<dbReference type="CDD" id="cd01557">
    <property type="entry name" value="BCAT_beta_family"/>
    <property type="match status" value="1"/>
</dbReference>
<proteinExistence type="inferred from homology"/>
<comment type="cofactor">
    <cofactor evidence="1">
        <name>pyridoxal 5'-phosphate</name>
        <dbReference type="ChEBI" id="CHEBI:597326"/>
    </cofactor>
</comment>
<evidence type="ECO:0000256" key="6">
    <source>
        <dbReference type="ARBA" id="ARBA00013053"/>
    </source>
</evidence>
<dbReference type="EC" id="2.6.1.42" evidence="6"/>
<dbReference type="GO" id="GO:0052656">
    <property type="term" value="F:L-isoleucine-2-oxoglutarate transaminase activity"/>
    <property type="evidence" value="ECO:0007669"/>
    <property type="project" value="RHEA"/>
</dbReference>
<evidence type="ECO:0000256" key="8">
    <source>
        <dbReference type="ARBA" id="ARBA00022605"/>
    </source>
</evidence>
<dbReference type="GO" id="GO:0052654">
    <property type="term" value="F:L-leucine-2-oxoglutarate transaminase activity"/>
    <property type="evidence" value="ECO:0007669"/>
    <property type="project" value="RHEA"/>
</dbReference>
<dbReference type="InterPro" id="IPR036038">
    <property type="entry name" value="Aminotransferase-like"/>
</dbReference>
<name>A0A1W1E9Q0_9ZZZZ</name>
<evidence type="ECO:0000256" key="2">
    <source>
        <dbReference type="ARBA" id="ARBA00004824"/>
    </source>
</evidence>
<dbReference type="Gene3D" id="3.20.10.10">
    <property type="entry name" value="D-amino Acid Aminotransferase, subunit A, domain 2"/>
    <property type="match status" value="1"/>
</dbReference>
<dbReference type="NCBIfam" id="TIGR01122">
    <property type="entry name" value="ilvE_I"/>
    <property type="match status" value="1"/>
</dbReference>
<comment type="pathway">
    <text evidence="4">Amino-acid biosynthesis; L-leucine biosynthesis; L-leucine from 3-methyl-2-oxobutanoate: step 4/4.</text>
</comment>
<evidence type="ECO:0000256" key="1">
    <source>
        <dbReference type="ARBA" id="ARBA00001933"/>
    </source>
</evidence>
<dbReference type="Pfam" id="PF01063">
    <property type="entry name" value="Aminotran_4"/>
    <property type="match status" value="1"/>
</dbReference>
<comment type="catalytic activity">
    <reaction evidence="13">
        <text>L-isoleucine + 2-oxoglutarate = (S)-3-methyl-2-oxopentanoate + L-glutamate</text>
        <dbReference type="Rhea" id="RHEA:24801"/>
        <dbReference type="ChEBI" id="CHEBI:16810"/>
        <dbReference type="ChEBI" id="CHEBI:29985"/>
        <dbReference type="ChEBI" id="CHEBI:35146"/>
        <dbReference type="ChEBI" id="CHEBI:58045"/>
        <dbReference type="EC" id="2.6.1.42"/>
    </reaction>
</comment>
<dbReference type="InterPro" id="IPR043132">
    <property type="entry name" value="BCAT-like_C"/>
</dbReference>
<dbReference type="PANTHER" id="PTHR42743">
    <property type="entry name" value="AMINO-ACID AMINOTRANSFERASE"/>
    <property type="match status" value="1"/>
</dbReference>
<dbReference type="InterPro" id="IPR001544">
    <property type="entry name" value="Aminotrans_IV"/>
</dbReference>
<reference evidence="15" key="1">
    <citation type="submission" date="2016-10" db="EMBL/GenBank/DDBJ databases">
        <authorList>
            <person name="de Groot N.N."/>
        </authorList>
    </citation>
    <scope>NUCLEOTIDE SEQUENCE</scope>
</reference>
<keyword evidence="10" id="KW-0663">Pyridoxal phosphate</keyword>
<evidence type="ECO:0000256" key="10">
    <source>
        <dbReference type="ARBA" id="ARBA00022898"/>
    </source>
</evidence>
<evidence type="ECO:0000313" key="15">
    <source>
        <dbReference type="EMBL" id="SFV90629.1"/>
    </source>
</evidence>
<dbReference type="InterPro" id="IPR033939">
    <property type="entry name" value="BCAT_family"/>
</dbReference>
<dbReference type="AlphaFoldDB" id="A0A1W1E9Q0"/>
<dbReference type="InterPro" id="IPR005785">
    <property type="entry name" value="B_amino_transI"/>
</dbReference>
<keyword evidence="7 15" id="KW-0032">Aminotransferase</keyword>
<comment type="pathway">
    <text evidence="2">Amino-acid biosynthesis; L-isoleucine biosynthesis; L-isoleucine from 2-oxobutanoate: step 4/4.</text>
</comment>
<sequence length="304" mass="34166">MNEANYIWMDGTLVPWAEAKVHILTHTLHYGNAVFEGTRAYQTDEGLAIFKLEEHCKRLYNSAKIVAIKPNMPYEEVKQAHIDLLKANDFSGNVYIRPLIYLGYGQMGIYHKNVPVNTSIAAWEWGAYLGKEGLEKGISVCTSSITRNPNRSTFGKAKAAANYLNSQMAKYEAIENGFDEALMLDENGFIAEGTGECIFIVRDGKLISPPNDNSLESITQATILELAKDKGIEIERRNITRDEIYIADECFLTGTAAEVTPVRAFDHRTIGEGKRGPVTEILQSAYFDVVFGRNEKYKHYLTYI</sequence>
<keyword evidence="8" id="KW-0028">Amino-acid biosynthesis</keyword>
<keyword evidence="9 15" id="KW-0808">Transferase</keyword>
<dbReference type="InterPro" id="IPR043131">
    <property type="entry name" value="BCAT-like_N"/>
</dbReference>
<gene>
    <name evidence="15" type="ORF">MNB_SV-4-782</name>
</gene>
<dbReference type="EMBL" id="FPIB01000018">
    <property type="protein sequence ID" value="SFV90629.1"/>
    <property type="molecule type" value="Genomic_DNA"/>
</dbReference>
<evidence type="ECO:0000256" key="12">
    <source>
        <dbReference type="ARBA" id="ARBA00048212"/>
    </source>
</evidence>
<dbReference type="GO" id="GO:0005829">
    <property type="term" value="C:cytosol"/>
    <property type="evidence" value="ECO:0007669"/>
    <property type="project" value="TreeGrafter"/>
</dbReference>
<dbReference type="FunFam" id="3.20.10.10:FF:000002">
    <property type="entry name" value="D-alanine aminotransferase"/>
    <property type="match status" value="1"/>
</dbReference>
<evidence type="ECO:0000256" key="13">
    <source>
        <dbReference type="ARBA" id="ARBA00048798"/>
    </source>
</evidence>
<dbReference type="GO" id="GO:0009082">
    <property type="term" value="P:branched-chain amino acid biosynthetic process"/>
    <property type="evidence" value="ECO:0007669"/>
    <property type="project" value="UniProtKB-KW"/>
</dbReference>
<evidence type="ECO:0000256" key="3">
    <source>
        <dbReference type="ARBA" id="ARBA00004931"/>
    </source>
</evidence>
<evidence type="ECO:0000256" key="7">
    <source>
        <dbReference type="ARBA" id="ARBA00022576"/>
    </source>
</evidence>
<protein>
    <recommendedName>
        <fullName evidence="6">branched-chain-amino-acid transaminase</fullName>
        <ecNumber evidence="6">2.6.1.42</ecNumber>
    </recommendedName>
</protein>
<dbReference type="InterPro" id="IPR050571">
    <property type="entry name" value="Class-IV_PLP-Dep_Aminotrnsfr"/>
</dbReference>
<evidence type="ECO:0000256" key="14">
    <source>
        <dbReference type="ARBA" id="ARBA00049229"/>
    </source>
</evidence>
<keyword evidence="11" id="KW-0100">Branched-chain amino acid biosynthesis</keyword>
<comment type="catalytic activity">
    <reaction evidence="14">
        <text>L-leucine + 2-oxoglutarate = 4-methyl-2-oxopentanoate + L-glutamate</text>
        <dbReference type="Rhea" id="RHEA:18321"/>
        <dbReference type="ChEBI" id="CHEBI:16810"/>
        <dbReference type="ChEBI" id="CHEBI:17865"/>
        <dbReference type="ChEBI" id="CHEBI:29985"/>
        <dbReference type="ChEBI" id="CHEBI:57427"/>
        <dbReference type="EC" id="2.6.1.42"/>
    </reaction>
</comment>
<dbReference type="NCBIfam" id="NF005146">
    <property type="entry name" value="PRK06606.1"/>
    <property type="match status" value="1"/>
</dbReference>
<comment type="pathway">
    <text evidence="3">Amino-acid biosynthesis; L-valine biosynthesis; L-valine from pyruvate: step 4/4.</text>
</comment>
<evidence type="ECO:0000256" key="9">
    <source>
        <dbReference type="ARBA" id="ARBA00022679"/>
    </source>
</evidence>
<comment type="similarity">
    <text evidence="5">Belongs to the class-IV pyridoxal-phosphate-dependent aminotransferase family.</text>
</comment>
<evidence type="ECO:0000256" key="4">
    <source>
        <dbReference type="ARBA" id="ARBA00005072"/>
    </source>
</evidence>
<dbReference type="GO" id="GO:0008652">
    <property type="term" value="P:amino acid biosynthetic process"/>
    <property type="evidence" value="ECO:0007669"/>
    <property type="project" value="UniProtKB-KW"/>
</dbReference>
<accession>A0A1W1E9Q0</accession>
<organism evidence="15">
    <name type="scientific">hydrothermal vent metagenome</name>
    <dbReference type="NCBI Taxonomy" id="652676"/>
    <lineage>
        <taxon>unclassified sequences</taxon>
        <taxon>metagenomes</taxon>
        <taxon>ecological metagenomes</taxon>
    </lineage>
</organism>
<dbReference type="GO" id="GO:0052655">
    <property type="term" value="F:L-valine-2-oxoglutarate transaminase activity"/>
    <property type="evidence" value="ECO:0007669"/>
    <property type="project" value="RHEA"/>
</dbReference>
<comment type="catalytic activity">
    <reaction evidence="12">
        <text>L-valine + 2-oxoglutarate = 3-methyl-2-oxobutanoate + L-glutamate</text>
        <dbReference type="Rhea" id="RHEA:24813"/>
        <dbReference type="ChEBI" id="CHEBI:11851"/>
        <dbReference type="ChEBI" id="CHEBI:16810"/>
        <dbReference type="ChEBI" id="CHEBI:29985"/>
        <dbReference type="ChEBI" id="CHEBI:57762"/>
        <dbReference type="EC" id="2.6.1.42"/>
    </reaction>
</comment>